<gene>
    <name evidence="2" type="ORF">E7Z79_07165</name>
</gene>
<proteinExistence type="predicted"/>
<dbReference type="Proteomes" id="UP000783037">
    <property type="component" value="Unassembled WGS sequence"/>
</dbReference>
<dbReference type="AlphaFoldDB" id="A0A8T3VE49"/>
<name>A0A8T3VE49_9EURY</name>
<sequence length="333" mass="38230">MSYNAKDSFKQYSSKLWMNFDEATLISPNSIGEKEKGIIEKSECEIKKENLIEFAESNSISINSLLLAGLTLTLNKFNYSDETLMFNQNNVPFAAKFENRQISVRSFLEKIHEDYNAALAFDEYYDSGDFPLKPEFYYAFDEDLKSDVEYSNYLSIVENDETFLLSLFYNNELYTNEFIDLFLSSLEKIVEEIVHADIDKTNICDIALVGENENVIFSEVEMPLLHKRFEKQVAEKGDEIALVASDATLTYRQLDEKANVIANALIKRGVKPKSNVLVMLSRDSNLIASILGIIKAAVHSFRLIRNILRRELIIFMKTVRQTILLPMNPEKNP</sequence>
<dbReference type="SUPFAM" id="SSF56801">
    <property type="entry name" value="Acetyl-CoA synthetase-like"/>
    <property type="match status" value="1"/>
</dbReference>
<feature type="domain" description="AMP-dependent synthetase/ligase" evidence="1">
    <location>
        <begin position="229"/>
        <end position="297"/>
    </location>
</feature>
<protein>
    <recommendedName>
        <fullName evidence="1">AMP-dependent synthetase/ligase domain-containing protein</fullName>
    </recommendedName>
</protein>
<accession>A0A8T3VE49</accession>
<evidence type="ECO:0000259" key="1">
    <source>
        <dbReference type="Pfam" id="PF00501"/>
    </source>
</evidence>
<dbReference type="Pfam" id="PF00501">
    <property type="entry name" value="AMP-binding"/>
    <property type="match status" value="1"/>
</dbReference>
<reference evidence="2" key="1">
    <citation type="submission" date="2019-04" db="EMBL/GenBank/DDBJ databases">
        <title>Evolution of Biomass-Degrading Anaerobic Consortia Revealed by Metagenomics.</title>
        <authorList>
            <person name="Peng X."/>
        </authorList>
    </citation>
    <scope>NUCLEOTIDE SEQUENCE</scope>
    <source>
        <strain evidence="2">SIG18</strain>
    </source>
</reference>
<dbReference type="GO" id="GO:0043041">
    <property type="term" value="P:amino acid activation for nonribosomal peptide biosynthetic process"/>
    <property type="evidence" value="ECO:0007669"/>
    <property type="project" value="TreeGrafter"/>
</dbReference>
<dbReference type="SUPFAM" id="SSF52777">
    <property type="entry name" value="CoA-dependent acyltransferases"/>
    <property type="match status" value="1"/>
</dbReference>
<dbReference type="GO" id="GO:0044550">
    <property type="term" value="P:secondary metabolite biosynthetic process"/>
    <property type="evidence" value="ECO:0007669"/>
    <property type="project" value="TreeGrafter"/>
</dbReference>
<dbReference type="InterPro" id="IPR042099">
    <property type="entry name" value="ANL_N_sf"/>
</dbReference>
<dbReference type="InterPro" id="IPR000873">
    <property type="entry name" value="AMP-dep_synth/lig_dom"/>
</dbReference>
<dbReference type="GO" id="GO:0005737">
    <property type="term" value="C:cytoplasm"/>
    <property type="evidence" value="ECO:0007669"/>
    <property type="project" value="TreeGrafter"/>
</dbReference>
<dbReference type="PANTHER" id="PTHR45527">
    <property type="entry name" value="NONRIBOSOMAL PEPTIDE SYNTHETASE"/>
    <property type="match status" value="1"/>
</dbReference>
<comment type="caution">
    <text evidence="2">The sequence shown here is derived from an EMBL/GenBank/DDBJ whole genome shotgun (WGS) entry which is preliminary data.</text>
</comment>
<evidence type="ECO:0000313" key="2">
    <source>
        <dbReference type="EMBL" id="MBE6502207.1"/>
    </source>
</evidence>
<dbReference type="PANTHER" id="PTHR45527:SF1">
    <property type="entry name" value="FATTY ACID SYNTHASE"/>
    <property type="match status" value="1"/>
</dbReference>
<organism evidence="2 3">
    <name type="scientific">Methanobrevibacter thaueri</name>
    <dbReference type="NCBI Taxonomy" id="190975"/>
    <lineage>
        <taxon>Archaea</taxon>
        <taxon>Methanobacteriati</taxon>
        <taxon>Methanobacteriota</taxon>
        <taxon>Methanomada group</taxon>
        <taxon>Methanobacteria</taxon>
        <taxon>Methanobacteriales</taxon>
        <taxon>Methanobacteriaceae</taxon>
        <taxon>Methanobrevibacter</taxon>
    </lineage>
</organism>
<dbReference type="EMBL" id="SUTK01000037">
    <property type="protein sequence ID" value="MBE6502207.1"/>
    <property type="molecule type" value="Genomic_DNA"/>
</dbReference>
<dbReference type="GO" id="GO:0031177">
    <property type="term" value="F:phosphopantetheine binding"/>
    <property type="evidence" value="ECO:0007669"/>
    <property type="project" value="TreeGrafter"/>
</dbReference>
<dbReference type="Gene3D" id="3.40.50.12780">
    <property type="entry name" value="N-terminal domain of ligase-like"/>
    <property type="match status" value="1"/>
</dbReference>
<evidence type="ECO:0000313" key="3">
    <source>
        <dbReference type="Proteomes" id="UP000783037"/>
    </source>
</evidence>